<sequence>MDIIYFVKALLKKKWWIIISTIIAIVAAFVFTLGKPRMYASVTQIATGFTMNDQVKLRDENVNIFEADVKFDNAIETMNSPVVIGMLSYDLLLHDLTSKKPFVQLSEKDRSSDAYKAVDKQAAVTILRNKLDSLQVLSSYNPTERNILAFLKLYKFDYESIRKHLSAGRVQRTDFLEIVFMAENPEQAAYTVNTIYREFMRYYRSMRSERSVESVESFDQLAIQKKAELDTKIEALRAYKSSQGLLNVETASGNQLDLIKQFEKGLSDETANYNTISSSLESVNNRLASASAGKTVYTNSNSEIIDLRRQINDLNEDLTQKGGNDPAISAKLSTLRAQLQKKLGASTSGSQSATTKEALLEEKANLEAQLNASKLNMRSLQGQIYRLKGSVGSYANKEATVSSLQSEVDMAQEEYNKLKEKLNAAQDNQTTPDLNFKQVLKGQPAFKPESSKRVIIMGMSGISIFLLTSFIVLLLEFLDGSLKSPSVFEKHLDLRLISSVNHADLTKYSILEVLQRTTIPDKHTKQRQNTFRELLRKLRYEIESSGKKSFLVTSTESRQGKTTLTQALAYSLSLSNKNVLVIDTNFCNNDITVQMEAAPTLETFSVPASELSIDKVKAIVTTYAVPGIEVIGCKGGDYTPSEILPKNNLLNYLPFLAEHYDFILLEGAPLNDYTDSKELAQYVDGVIAVFSSQLSLTQVDRESAQFFETLGGKFVGAVLNNVQEEYLEL</sequence>
<dbReference type="GO" id="GO:0004713">
    <property type="term" value="F:protein tyrosine kinase activity"/>
    <property type="evidence" value="ECO:0007669"/>
    <property type="project" value="TreeGrafter"/>
</dbReference>
<evidence type="ECO:0000259" key="8">
    <source>
        <dbReference type="Pfam" id="PF02706"/>
    </source>
</evidence>
<keyword evidence="10" id="KW-1185">Reference proteome</keyword>
<accession>A0A6B9Z9P9</accession>
<protein>
    <recommendedName>
        <fullName evidence="8">Polysaccharide chain length determinant N-terminal domain-containing protein</fullName>
    </recommendedName>
</protein>
<dbReference type="AlphaFoldDB" id="A0A6B9Z9P9"/>
<evidence type="ECO:0000256" key="5">
    <source>
        <dbReference type="ARBA" id="ARBA00023136"/>
    </source>
</evidence>
<name>A0A6B9Z9P9_9BACT</name>
<reference evidence="9 10" key="1">
    <citation type="submission" date="2020-01" db="EMBL/GenBank/DDBJ databases">
        <title>Complete genome sequence of Chitinophaga sp. H33E-04 isolated from quinoa roots.</title>
        <authorList>
            <person name="Weon H.-Y."/>
            <person name="Lee S.A."/>
        </authorList>
    </citation>
    <scope>NUCLEOTIDE SEQUENCE [LARGE SCALE GENOMIC DNA]</scope>
    <source>
        <strain evidence="9 10">H33E-04</strain>
    </source>
</reference>
<dbReference type="InterPro" id="IPR003856">
    <property type="entry name" value="LPS_length_determ_N"/>
</dbReference>
<evidence type="ECO:0000256" key="3">
    <source>
        <dbReference type="ARBA" id="ARBA00022692"/>
    </source>
</evidence>
<evidence type="ECO:0000256" key="1">
    <source>
        <dbReference type="ARBA" id="ARBA00004651"/>
    </source>
</evidence>
<evidence type="ECO:0000313" key="10">
    <source>
        <dbReference type="Proteomes" id="UP000476411"/>
    </source>
</evidence>
<keyword evidence="5 7" id="KW-0472">Membrane</keyword>
<feature type="transmembrane region" description="Helical" evidence="7">
    <location>
        <begin position="454"/>
        <end position="475"/>
    </location>
</feature>
<keyword evidence="4 7" id="KW-1133">Transmembrane helix</keyword>
<feature type="transmembrane region" description="Helical" evidence="7">
    <location>
        <begin position="15"/>
        <end position="34"/>
    </location>
</feature>
<dbReference type="InterPro" id="IPR027417">
    <property type="entry name" value="P-loop_NTPase"/>
</dbReference>
<proteinExistence type="predicted"/>
<organism evidence="9 10">
    <name type="scientific">Chitinophaga agri</name>
    <dbReference type="NCBI Taxonomy" id="2703787"/>
    <lineage>
        <taxon>Bacteria</taxon>
        <taxon>Pseudomonadati</taxon>
        <taxon>Bacteroidota</taxon>
        <taxon>Chitinophagia</taxon>
        <taxon>Chitinophagales</taxon>
        <taxon>Chitinophagaceae</taxon>
        <taxon>Chitinophaga</taxon>
    </lineage>
</organism>
<dbReference type="PANTHER" id="PTHR32309">
    <property type="entry name" value="TYROSINE-PROTEIN KINASE"/>
    <property type="match status" value="1"/>
</dbReference>
<feature type="coiled-coil region" evidence="6">
    <location>
        <begin position="356"/>
        <end position="428"/>
    </location>
</feature>
<dbReference type="PANTHER" id="PTHR32309:SF13">
    <property type="entry name" value="FERRIC ENTEROBACTIN TRANSPORT PROTEIN FEPE"/>
    <property type="match status" value="1"/>
</dbReference>
<evidence type="ECO:0000256" key="6">
    <source>
        <dbReference type="SAM" id="Coils"/>
    </source>
</evidence>
<evidence type="ECO:0000313" key="9">
    <source>
        <dbReference type="EMBL" id="QHS58970.1"/>
    </source>
</evidence>
<comment type="subcellular location">
    <subcellularLocation>
        <location evidence="1">Cell membrane</location>
        <topology evidence="1">Multi-pass membrane protein</topology>
    </subcellularLocation>
</comment>
<dbReference type="Gene3D" id="3.40.50.300">
    <property type="entry name" value="P-loop containing nucleotide triphosphate hydrolases"/>
    <property type="match status" value="1"/>
</dbReference>
<evidence type="ECO:0000256" key="7">
    <source>
        <dbReference type="SAM" id="Phobius"/>
    </source>
</evidence>
<dbReference type="Proteomes" id="UP000476411">
    <property type="component" value="Chromosome"/>
</dbReference>
<dbReference type="KEGG" id="chih:GWR21_04980"/>
<evidence type="ECO:0000256" key="4">
    <source>
        <dbReference type="ARBA" id="ARBA00022989"/>
    </source>
</evidence>
<evidence type="ECO:0000256" key="2">
    <source>
        <dbReference type="ARBA" id="ARBA00022475"/>
    </source>
</evidence>
<dbReference type="GO" id="GO:0005886">
    <property type="term" value="C:plasma membrane"/>
    <property type="evidence" value="ECO:0007669"/>
    <property type="project" value="UniProtKB-SubCell"/>
</dbReference>
<dbReference type="SUPFAM" id="SSF52540">
    <property type="entry name" value="P-loop containing nucleoside triphosphate hydrolases"/>
    <property type="match status" value="1"/>
</dbReference>
<keyword evidence="6" id="KW-0175">Coiled coil</keyword>
<gene>
    <name evidence="9" type="ORF">GWR21_04980</name>
</gene>
<keyword evidence="2" id="KW-1003">Cell membrane</keyword>
<feature type="domain" description="Polysaccharide chain length determinant N-terminal" evidence="8">
    <location>
        <begin position="1"/>
        <end position="85"/>
    </location>
</feature>
<keyword evidence="3 7" id="KW-0812">Transmembrane</keyword>
<dbReference type="RefSeq" id="WP_162330673.1">
    <property type="nucleotide sequence ID" value="NZ_CP048113.1"/>
</dbReference>
<dbReference type="Pfam" id="PF02706">
    <property type="entry name" value="Wzz"/>
    <property type="match status" value="1"/>
</dbReference>
<dbReference type="InterPro" id="IPR050445">
    <property type="entry name" value="Bact_polysacc_biosynth/exp"/>
</dbReference>
<dbReference type="EMBL" id="CP048113">
    <property type="protein sequence ID" value="QHS58970.1"/>
    <property type="molecule type" value="Genomic_DNA"/>
</dbReference>